<gene>
    <name evidence="4" type="ORF">PBRASI_LOCUS5160</name>
</gene>
<dbReference type="SUPFAM" id="SSF53067">
    <property type="entry name" value="Actin-like ATPase domain"/>
    <property type="match status" value="2"/>
</dbReference>
<dbReference type="InterPro" id="IPR043129">
    <property type="entry name" value="ATPase_NBD"/>
</dbReference>
<dbReference type="Gene3D" id="1.10.3210.10">
    <property type="entry name" value="Hypothetical protein af1432"/>
    <property type="match status" value="1"/>
</dbReference>
<dbReference type="PANTHER" id="PTHR30005:SF0">
    <property type="entry name" value="RETROGRADE REGULATION PROTEIN 2"/>
    <property type="match status" value="1"/>
</dbReference>
<dbReference type="GO" id="GO:0006357">
    <property type="term" value="P:regulation of transcription by RNA polymerase II"/>
    <property type="evidence" value="ECO:0007669"/>
    <property type="project" value="TreeGrafter"/>
</dbReference>
<comment type="caution">
    <text evidence="4">The sequence shown here is derived from an EMBL/GenBank/DDBJ whole genome shotgun (WGS) entry which is preliminary data.</text>
</comment>
<keyword evidence="5" id="KW-1185">Reference proteome</keyword>
<dbReference type="Gene3D" id="3.30.420.150">
    <property type="entry name" value="Exopolyphosphatase. Domain 2"/>
    <property type="match status" value="1"/>
</dbReference>
<dbReference type="EMBL" id="CAJVPI010000582">
    <property type="protein sequence ID" value="CAG8552415.1"/>
    <property type="molecule type" value="Genomic_DNA"/>
</dbReference>
<feature type="domain" description="Ppx/GppA phosphatase N-terminal" evidence="2">
    <location>
        <begin position="19"/>
        <end position="151"/>
    </location>
</feature>
<dbReference type="InterPro" id="IPR050273">
    <property type="entry name" value="GppA/Ppx_hydrolase"/>
</dbReference>
<dbReference type="FunFam" id="3.30.420.40:FF:000191">
    <property type="entry name" value="Retrograde regulation protein 2"/>
    <property type="match status" value="1"/>
</dbReference>
<organism evidence="4 5">
    <name type="scientific">Paraglomus brasilianum</name>
    <dbReference type="NCBI Taxonomy" id="144538"/>
    <lineage>
        <taxon>Eukaryota</taxon>
        <taxon>Fungi</taxon>
        <taxon>Fungi incertae sedis</taxon>
        <taxon>Mucoromycota</taxon>
        <taxon>Glomeromycotina</taxon>
        <taxon>Glomeromycetes</taxon>
        <taxon>Paraglomerales</taxon>
        <taxon>Paraglomeraceae</taxon>
        <taxon>Paraglomus</taxon>
    </lineage>
</organism>
<name>A0A9N9FS41_9GLOM</name>
<reference evidence="4" key="1">
    <citation type="submission" date="2021-06" db="EMBL/GenBank/DDBJ databases">
        <authorList>
            <person name="Kallberg Y."/>
            <person name="Tangrot J."/>
            <person name="Rosling A."/>
        </authorList>
    </citation>
    <scope>NUCLEOTIDE SEQUENCE</scope>
    <source>
        <strain evidence="4">BR232B</strain>
    </source>
</reference>
<dbReference type="AlphaFoldDB" id="A0A9N9FS41"/>
<dbReference type="Proteomes" id="UP000789739">
    <property type="component" value="Unassembled WGS sequence"/>
</dbReference>
<evidence type="ECO:0000259" key="2">
    <source>
        <dbReference type="Pfam" id="PF02541"/>
    </source>
</evidence>
<feature type="domain" description="RTG2 C-terminal" evidence="3">
    <location>
        <begin position="373"/>
        <end position="466"/>
    </location>
</feature>
<dbReference type="InterPro" id="IPR003695">
    <property type="entry name" value="Ppx_GppA_N"/>
</dbReference>
<evidence type="ECO:0000256" key="1">
    <source>
        <dbReference type="SAM" id="MobiDB-lite"/>
    </source>
</evidence>
<proteinExistence type="predicted"/>
<feature type="region of interest" description="Disordered" evidence="1">
    <location>
        <begin position="278"/>
        <end position="297"/>
    </location>
</feature>
<dbReference type="Pfam" id="PF23566">
    <property type="entry name" value="RTG2_C"/>
    <property type="match status" value="1"/>
</dbReference>
<evidence type="ECO:0000313" key="4">
    <source>
        <dbReference type="EMBL" id="CAG8552415.1"/>
    </source>
</evidence>
<protein>
    <submittedName>
        <fullName evidence="4">2229_t:CDS:1</fullName>
    </submittedName>
</protein>
<accession>A0A9N9FS41</accession>
<dbReference type="Gene3D" id="3.30.420.40">
    <property type="match status" value="1"/>
</dbReference>
<sequence length="637" mass="70598">MTVIGVVDIGSNGIRFSIVASLARCLPVIFEERAGISLFEAQHQSKSANSNPIPDSVIRDTVNSLKRFKYVCKHYKVDIVRVIATEAMRMASNSAELGQRVKEATGWEIEILHQQEEAKISAMGVISSFFGVKGLVMDMGGGSVEFNYVYHDLQNQSLTMSDDPQCLPYGSAALTKLLGSCTNREGRSRLYKALVGELKVAFNNLGIPENITRAENKNGGFVAYVSGGGFRALGYVSMSARAPSSVSERRMYPIPIINGYGTKMSNLLDDVNEYLPSFDSGSSPKSTERNDNDSNPYRISKRRAKLLPACSFLMNALSEAISIKYIYFCEGGVKQGICFSMMNDEERQKDPFFTFIKSNSLSDNFTQNQQRIVLSTLKSSIPSTLYEILDLSNGLSLGEHRLERLLPSIVYLSKRHDHLAKEARPFAAFNLALAGGALSNAPGITHSDRAIIAWCLMHRYHDDVGGGSGGIEERVKEMDPVLFDSIRRMVPGKKRGRKICELIGRLTGLYLKILPGDPLDSREGASTNALNSIPGLKVRFTESSGDGSDRLRATKIISRIFEPKNNQSMNVRIELVIESDANDSNFLFDNVIVKEALRKLEKDYTLKDKKNVKKQKKGKNNHGKIRIEVVVKESEVN</sequence>
<evidence type="ECO:0000313" key="5">
    <source>
        <dbReference type="Proteomes" id="UP000789739"/>
    </source>
</evidence>
<evidence type="ECO:0000259" key="3">
    <source>
        <dbReference type="Pfam" id="PF23566"/>
    </source>
</evidence>
<dbReference type="OrthoDB" id="2014654at2759"/>
<dbReference type="InterPro" id="IPR057512">
    <property type="entry name" value="RTG2_C"/>
</dbReference>
<dbReference type="Pfam" id="PF02541">
    <property type="entry name" value="Ppx-GppA"/>
    <property type="match status" value="1"/>
</dbReference>
<dbReference type="PANTHER" id="PTHR30005">
    <property type="entry name" value="EXOPOLYPHOSPHATASE"/>
    <property type="match status" value="1"/>
</dbReference>